<dbReference type="InterPro" id="IPR015422">
    <property type="entry name" value="PyrdxlP-dep_Trfase_small"/>
</dbReference>
<keyword evidence="1" id="KW-0663">Pyridoxal phosphate</keyword>
<accession>A0A0D2LHS6</accession>
<dbReference type="Gene3D" id="3.40.640.10">
    <property type="entry name" value="Type I PLP-dependent aspartate aminotransferase-like (Major domain)"/>
    <property type="match status" value="1"/>
</dbReference>
<dbReference type="PANTHER" id="PTHR43092">
    <property type="entry name" value="L-CYSTEINE DESULFHYDRASE"/>
    <property type="match status" value="1"/>
</dbReference>
<keyword evidence="4" id="KW-1185">Reference proteome</keyword>
<evidence type="ECO:0000313" key="4">
    <source>
        <dbReference type="Proteomes" id="UP000054498"/>
    </source>
</evidence>
<dbReference type="InterPro" id="IPR015421">
    <property type="entry name" value="PyrdxlP-dep_Trfase_major"/>
</dbReference>
<dbReference type="GO" id="GO:0045439">
    <property type="term" value="F:isopenicillin-N epimerase activity"/>
    <property type="evidence" value="ECO:0007669"/>
    <property type="project" value="UniProtKB-EC"/>
</dbReference>
<evidence type="ECO:0000313" key="3">
    <source>
        <dbReference type="EMBL" id="KIZ06039.1"/>
    </source>
</evidence>
<dbReference type="InterPro" id="IPR015424">
    <property type="entry name" value="PyrdxlP-dep_Trfase"/>
</dbReference>
<dbReference type="RefSeq" id="XP_013905058.1">
    <property type="nucleotide sequence ID" value="XM_014049604.1"/>
</dbReference>
<keyword evidence="3" id="KW-0413">Isomerase</keyword>
<reference evidence="3 4" key="1">
    <citation type="journal article" date="2013" name="BMC Genomics">
        <title>Reconstruction of the lipid metabolism for the microalga Monoraphidium neglectum from its genome sequence reveals characteristics suitable for biofuel production.</title>
        <authorList>
            <person name="Bogen C."/>
            <person name="Al-Dilaimi A."/>
            <person name="Albersmeier A."/>
            <person name="Wichmann J."/>
            <person name="Grundmann M."/>
            <person name="Rupp O."/>
            <person name="Lauersen K.J."/>
            <person name="Blifernez-Klassen O."/>
            <person name="Kalinowski J."/>
            <person name="Goesmann A."/>
            <person name="Mussgnug J.H."/>
            <person name="Kruse O."/>
        </authorList>
    </citation>
    <scope>NUCLEOTIDE SEQUENCE [LARGE SCALE GENOMIC DNA]</scope>
    <source>
        <strain evidence="3 4">SAG 48.87</strain>
    </source>
</reference>
<proteinExistence type="predicted"/>
<name>A0A0D2LHS6_9CHLO</name>
<dbReference type="Gene3D" id="3.90.1150.10">
    <property type="entry name" value="Aspartate Aminotransferase, domain 1"/>
    <property type="match status" value="1"/>
</dbReference>
<dbReference type="GeneID" id="25734798"/>
<feature type="domain" description="Aminotransferase class V" evidence="2">
    <location>
        <begin position="134"/>
        <end position="377"/>
    </location>
</feature>
<dbReference type="Pfam" id="PF00266">
    <property type="entry name" value="Aminotran_5"/>
    <property type="match status" value="1"/>
</dbReference>
<dbReference type="AlphaFoldDB" id="A0A0D2LHS6"/>
<dbReference type="InterPro" id="IPR000192">
    <property type="entry name" value="Aminotrans_V_dom"/>
</dbReference>
<dbReference type="EMBL" id="KK100423">
    <property type="protein sequence ID" value="KIZ06039.1"/>
    <property type="molecule type" value="Genomic_DNA"/>
</dbReference>
<protein>
    <submittedName>
        <fullName evidence="3">Isopenicillin-N epimerase</fullName>
        <ecNumber evidence="3">5.1.1.17</ecNumber>
    </submittedName>
</protein>
<dbReference type="EC" id="5.1.1.17" evidence="3"/>
<dbReference type="KEGG" id="mng:MNEG_1920"/>
<organism evidence="3 4">
    <name type="scientific">Monoraphidium neglectum</name>
    <dbReference type="NCBI Taxonomy" id="145388"/>
    <lineage>
        <taxon>Eukaryota</taxon>
        <taxon>Viridiplantae</taxon>
        <taxon>Chlorophyta</taxon>
        <taxon>core chlorophytes</taxon>
        <taxon>Chlorophyceae</taxon>
        <taxon>CS clade</taxon>
        <taxon>Sphaeropleales</taxon>
        <taxon>Selenastraceae</taxon>
        <taxon>Monoraphidium</taxon>
    </lineage>
</organism>
<evidence type="ECO:0000256" key="1">
    <source>
        <dbReference type="ARBA" id="ARBA00022898"/>
    </source>
</evidence>
<dbReference type="Proteomes" id="UP000054498">
    <property type="component" value="Unassembled WGS sequence"/>
</dbReference>
<dbReference type="PANTHER" id="PTHR43092:SF2">
    <property type="entry name" value="HERCYNYLCYSTEINE SULFOXIDE LYASE"/>
    <property type="match status" value="1"/>
</dbReference>
<gene>
    <name evidence="3" type="ORF">MNEG_1920</name>
</gene>
<evidence type="ECO:0000259" key="2">
    <source>
        <dbReference type="Pfam" id="PF00266"/>
    </source>
</evidence>
<dbReference type="SUPFAM" id="SSF53383">
    <property type="entry name" value="PLP-dependent transferases"/>
    <property type="match status" value="1"/>
</dbReference>
<dbReference type="STRING" id="145388.A0A0D2LHS6"/>
<sequence>MLAAAPRLIRRLAGRADGRSVACKGGKAEVHIYPADQYKPSNPWWAKRIAETEPSELTEAPEPPQLAAFRAATAGGAACAPGSAGAAELFTLDPGWAYLNHGSYGATFKLAMEAQGWYRDRMEEQPVMFMEGTALDGVARAAALLAPFVGADWRDVVPIVNATSGVNAVVNSLQLQRGDLLLMANTTYPAVRSTLARAAGRAGASLVDISFTMDALLDEDAIVAAYAAAAAAARKAGGKVRLAMIDHCVSFPPVVMPVARICDALRAEGVPVMVDGAHALGAFARLDVPSLGCDYYVSNAHKWLCSPKGCAFLWAARARQPSLAPLATSHGYGLGFRAEFLWAGTADPTAWLCVPACLAALERLGGLEAVAAHNHDLDGVGGTGAASGAAGEAAAAAARGELPRTPEGALLLQRHLRARWRIEVPVACVGGRLYCRISAQVYNRIDQYEHLAEAVQQLRGDVRGAAWSGRGGGA</sequence>
<dbReference type="OrthoDB" id="5978656at2759"/>